<comment type="caution">
    <text evidence="1">The sequence shown here is derived from an EMBL/GenBank/DDBJ whole genome shotgun (WGS) entry which is preliminary data.</text>
</comment>
<accession>A0ABW9RTF1</accession>
<dbReference type="Proteomes" id="UP000798808">
    <property type="component" value="Unassembled WGS sequence"/>
</dbReference>
<reference evidence="1 2" key="1">
    <citation type="submission" date="2019-02" db="EMBL/GenBank/DDBJ databases">
        <authorList>
            <person name="Goldberg S.R."/>
            <person name="Haltli B.A."/>
            <person name="Correa H."/>
            <person name="Russell K.G."/>
        </authorList>
    </citation>
    <scope>NUCLEOTIDE SEQUENCE [LARGE SCALE GENOMIC DNA]</scope>
    <source>
        <strain evidence="1 2">JCM 16186</strain>
    </source>
</reference>
<evidence type="ECO:0000313" key="1">
    <source>
        <dbReference type="EMBL" id="MTI26345.1"/>
    </source>
</evidence>
<proteinExistence type="predicted"/>
<organism evidence="1 2">
    <name type="scientific">Fulvivirga kasyanovii</name>
    <dbReference type="NCBI Taxonomy" id="396812"/>
    <lineage>
        <taxon>Bacteria</taxon>
        <taxon>Pseudomonadati</taxon>
        <taxon>Bacteroidota</taxon>
        <taxon>Cytophagia</taxon>
        <taxon>Cytophagales</taxon>
        <taxon>Fulvivirgaceae</taxon>
        <taxon>Fulvivirga</taxon>
    </lineage>
</organism>
<protein>
    <submittedName>
        <fullName evidence="1">HTH domain-containing protein</fullName>
    </submittedName>
</protein>
<name>A0ABW9RTF1_9BACT</name>
<gene>
    <name evidence="1" type="ORF">E1163_15415</name>
</gene>
<evidence type="ECO:0000313" key="2">
    <source>
        <dbReference type="Proteomes" id="UP000798808"/>
    </source>
</evidence>
<sequence length="84" mass="9981">MTNDEKRNLYLRLDRMIRMKYKGGASALANRLGVSRSTFFRCIEEMKSMGAPIYYNELSQRYCYEEEGSFAFGFIRDITLERRD</sequence>
<keyword evidence="2" id="KW-1185">Reference proteome</keyword>
<dbReference type="RefSeq" id="WP_155173356.1">
    <property type="nucleotide sequence ID" value="NZ_BAAAFL010000016.1"/>
</dbReference>
<dbReference type="EMBL" id="SMLW01000576">
    <property type="protein sequence ID" value="MTI26345.1"/>
    <property type="molecule type" value="Genomic_DNA"/>
</dbReference>